<reference evidence="11 12" key="1">
    <citation type="submission" date="2024-04" db="EMBL/GenBank/DDBJ databases">
        <title>Novel species of the genus Ideonella isolated from streams.</title>
        <authorList>
            <person name="Lu H."/>
        </authorList>
    </citation>
    <scope>NUCLEOTIDE SEQUENCE [LARGE SCALE GENOMIC DNA]</scope>
    <source>
        <strain evidence="11 12">DXS29W</strain>
    </source>
</reference>
<dbReference type="InterPro" id="IPR032710">
    <property type="entry name" value="NTF2-like_dom_sf"/>
</dbReference>
<evidence type="ECO:0000259" key="10">
    <source>
        <dbReference type="Pfam" id="PF24125"/>
    </source>
</evidence>
<evidence type="ECO:0000256" key="3">
    <source>
        <dbReference type="ARBA" id="ARBA00022448"/>
    </source>
</evidence>
<comment type="similarity">
    <text evidence="2">Belongs to the outer membrane factor (OMF) (TC 1.B.17) family.</text>
</comment>
<keyword evidence="6" id="KW-0472">Membrane</keyword>
<dbReference type="InterPro" id="IPR010130">
    <property type="entry name" value="T1SS_OMP_TolC"/>
</dbReference>
<evidence type="ECO:0000256" key="4">
    <source>
        <dbReference type="ARBA" id="ARBA00022452"/>
    </source>
</evidence>
<dbReference type="SUPFAM" id="SSF54427">
    <property type="entry name" value="NTF2-like"/>
    <property type="match status" value="1"/>
</dbReference>
<feature type="compositionally biased region" description="Low complexity" evidence="8">
    <location>
        <begin position="479"/>
        <end position="494"/>
    </location>
</feature>
<organism evidence="11 12">
    <name type="scientific">Ideonella lacteola</name>
    <dbReference type="NCBI Taxonomy" id="2984193"/>
    <lineage>
        <taxon>Bacteria</taxon>
        <taxon>Pseudomonadati</taxon>
        <taxon>Pseudomonadota</taxon>
        <taxon>Betaproteobacteria</taxon>
        <taxon>Burkholderiales</taxon>
        <taxon>Sphaerotilaceae</taxon>
        <taxon>Ideonella</taxon>
    </lineage>
</organism>
<keyword evidence="12" id="KW-1185">Reference proteome</keyword>
<dbReference type="Gene3D" id="3.10.450.50">
    <property type="match status" value="1"/>
</dbReference>
<feature type="chain" id="PRO_5046591919" evidence="9">
    <location>
        <begin position="22"/>
        <end position="631"/>
    </location>
</feature>
<evidence type="ECO:0000256" key="8">
    <source>
        <dbReference type="SAM" id="MobiDB-lite"/>
    </source>
</evidence>
<keyword evidence="9" id="KW-0732">Signal</keyword>
<evidence type="ECO:0000256" key="5">
    <source>
        <dbReference type="ARBA" id="ARBA00022692"/>
    </source>
</evidence>
<dbReference type="Pfam" id="PF02321">
    <property type="entry name" value="OEP"/>
    <property type="match status" value="2"/>
</dbReference>
<evidence type="ECO:0000256" key="2">
    <source>
        <dbReference type="ARBA" id="ARBA00007613"/>
    </source>
</evidence>
<name>A0ABU9BY09_9BURK</name>
<keyword evidence="5" id="KW-0812">Transmembrane</keyword>
<feature type="region of interest" description="Disordered" evidence="8">
    <location>
        <begin position="475"/>
        <end position="494"/>
    </location>
</feature>
<dbReference type="Proteomes" id="UP001371218">
    <property type="component" value="Unassembled WGS sequence"/>
</dbReference>
<dbReference type="SUPFAM" id="SSF56954">
    <property type="entry name" value="Outer membrane efflux proteins (OEP)"/>
    <property type="match status" value="1"/>
</dbReference>
<accession>A0ABU9BY09</accession>
<comment type="subcellular location">
    <subcellularLocation>
        <location evidence="1">Cell outer membrane</location>
    </subcellularLocation>
</comment>
<protein>
    <submittedName>
        <fullName evidence="11">TolC family outer membrane protein</fullName>
    </submittedName>
</protein>
<evidence type="ECO:0000313" key="12">
    <source>
        <dbReference type="Proteomes" id="UP001371218"/>
    </source>
</evidence>
<comment type="caution">
    <text evidence="11">The sequence shown here is derived from an EMBL/GenBank/DDBJ whole genome shotgun (WGS) entry which is preliminary data.</text>
</comment>
<evidence type="ECO:0000313" key="11">
    <source>
        <dbReference type="EMBL" id="MEK8033707.1"/>
    </source>
</evidence>
<dbReference type="RefSeq" id="WP_341428129.1">
    <property type="nucleotide sequence ID" value="NZ_JBBUTG010000019.1"/>
</dbReference>
<dbReference type="Pfam" id="PF24125">
    <property type="entry name" value="Cds6_C"/>
    <property type="match status" value="1"/>
</dbReference>
<evidence type="ECO:0000256" key="6">
    <source>
        <dbReference type="ARBA" id="ARBA00023136"/>
    </source>
</evidence>
<feature type="domain" description="Cds6 C-terminal" evidence="10">
    <location>
        <begin position="520"/>
        <end position="628"/>
    </location>
</feature>
<evidence type="ECO:0000256" key="9">
    <source>
        <dbReference type="SAM" id="SignalP"/>
    </source>
</evidence>
<keyword evidence="7" id="KW-0998">Cell outer membrane</keyword>
<gene>
    <name evidence="11" type="ORF">AACH06_23035</name>
</gene>
<dbReference type="InterPro" id="IPR056203">
    <property type="entry name" value="Cds6_C"/>
</dbReference>
<keyword evidence="4" id="KW-1134">Transmembrane beta strand</keyword>
<sequence length="631" mass="68358">MQNKPLVALSLITLACGAAFAQGSPATVSAAADKAIRSNPEVAAKFNALRASAEEVDAAQAGYLPRVDLTAEAGRTEDRITGRDPANQSLNRTGVALNITQVLWDGFATRSEVSRVSHTRMARYFEFLDATEQAALEAARAHHDVLRYRRLVTLAEDNYVQHKYAFDQIQSRVRAGVARGVDLEQSGARLALAESNLVTEKANLHDVTERYRRIVGELPADAATPGQTFAQALPTTGVAALETTARRSPVIAGAVENLRAVRAQGEARRSPFQPRVEARLRSGEGRNFDGVENQKRDTSATIALTWNLFNGGADDARVRQQTHLLNQAADLRDKACRDVRQTAAIAYNDVRRLDEQLGYLDRNTIAIEKARDAYRQQFDIGQRSLLDLLNAENELYTAKRSYAMAVADRDIAIVRTHAAMGTLVAALGLARPDTDSVAPDGAQWAAGDDAATRCPLEPTELASMTRADLDAKARSMVGASGPQSMSPAPAPASAAAPAASMPVAPAAAPLVSAPSPTSAVEQRVRDWAAAWVAKDVTRYLSFYADSFATGAATHGGDRRAQWRAGRERALSRPGDISVQLNQLSARAVSPTRVEATFEQVYRSPTHRDTMRKTLVWELQAGQWRIVSESNR</sequence>
<dbReference type="Gene3D" id="1.20.1600.10">
    <property type="entry name" value="Outer membrane efflux proteins (OEP)"/>
    <property type="match status" value="1"/>
</dbReference>
<dbReference type="PROSITE" id="PS51257">
    <property type="entry name" value="PROKAR_LIPOPROTEIN"/>
    <property type="match status" value="1"/>
</dbReference>
<dbReference type="InterPro" id="IPR003423">
    <property type="entry name" value="OMP_efflux"/>
</dbReference>
<evidence type="ECO:0000256" key="1">
    <source>
        <dbReference type="ARBA" id="ARBA00004442"/>
    </source>
</evidence>
<dbReference type="NCBIfam" id="TIGR01844">
    <property type="entry name" value="type_I_sec_TolC"/>
    <property type="match status" value="1"/>
</dbReference>
<proteinExistence type="inferred from homology"/>
<dbReference type="InterPro" id="IPR051906">
    <property type="entry name" value="TolC-like"/>
</dbReference>
<feature type="signal peptide" evidence="9">
    <location>
        <begin position="1"/>
        <end position="21"/>
    </location>
</feature>
<keyword evidence="3" id="KW-0813">Transport</keyword>
<dbReference type="PANTHER" id="PTHR30026:SF22">
    <property type="entry name" value="OUTER MEMBRANE EFFLUX PROTEIN"/>
    <property type="match status" value="1"/>
</dbReference>
<evidence type="ECO:0000256" key="7">
    <source>
        <dbReference type="ARBA" id="ARBA00023237"/>
    </source>
</evidence>
<dbReference type="EMBL" id="JBBUTG010000019">
    <property type="protein sequence ID" value="MEK8033707.1"/>
    <property type="molecule type" value="Genomic_DNA"/>
</dbReference>
<dbReference type="PANTHER" id="PTHR30026">
    <property type="entry name" value="OUTER MEMBRANE PROTEIN TOLC"/>
    <property type="match status" value="1"/>
</dbReference>